<evidence type="ECO:0000313" key="2">
    <source>
        <dbReference type="EMBL" id="GGE24434.1"/>
    </source>
</evidence>
<reference evidence="2" key="1">
    <citation type="journal article" date="2014" name="Int. J. Syst. Evol. Microbiol.">
        <title>Complete genome sequence of Corynebacterium casei LMG S-19264T (=DSM 44701T), isolated from a smear-ripened cheese.</title>
        <authorList>
            <consortium name="US DOE Joint Genome Institute (JGI-PGF)"/>
            <person name="Walter F."/>
            <person name="Albersmeier A."/>
            <person name="Kalinowski J."/>
            <person name="Ruckert C."/>
        </authorList>
    </citation>
    <scope>NUCLEOTIDE SEQUENCE</scope>
    <source>
        <strain evidence="2">CGMCC 1.15367</strain>
    </source>
</reference>
<gene>
    <name evidence="2" type="ORF">GCM10011390_49810</name>
</gene>
<dbReference type="InterPro" id="IPR036291">
    <property type="entry name" value="NAD(P)-bd_dom_sf"/>
</dbReference>
<dbReference type="RefSeq" id="WP_188913422.1">
    <property type="nucleotide sequence ID" value="NZ_BMIQ01000014.1"/>
</dbReference>
<dbReference type="InterPro" id="IPR020904">
    <property type="entry name" value="Sc_DH/Rdtase_CS"/>
</dbReference>
<protein>
    <submittedName>
        <fullName evidence="2">GDP-6-deoxy-D-lyxo-4-hexulose reductase</fullName>
    </submittedName>
</protein>
<keyword evidence="3" id="KW-1185">Reference proteome</keyword>
<dbReference type="SUPFAM" id="SSF51735">
    <property type="entry name" value="NAD(P)-binding Rossmann-fold domains"/>
    <property type="match status" value="1"/>
</dbReference>
<reference evidence="2" key="2">
    <citation type="submission" date="2020-09" db="EMBL/GenBank/DDBJ databases">
        <authorList>
            <person name="Sun Q."/>
            <person name="Zhou Y."/>
        </authorList>
    </citation>
    <scope>NUCLEOTIDE SEQUENCE</scope>
    <source>
        <strain evidence="2">CGMCC 1.15367</strain>
    </source>
</reference>
<comment type="caution">
    <text evidence="2">The sequence shown here is derived from an EMBL/GenBank/DDBJ whole genome shotgun (WGS) entry which is preliminary data.</text>
</comment>
<dbReference type="AlphaFoldDB" id="A0A917ED93"/>
<evidence type="ECO:0000259" key="1">
    <source>
        <dbReference type="Pfam" id="PF16363"/>
    </source>
</evidence>
<dbReference type="Pfam" id="PF16363">
    <property type="entry name" value="GDP_Man_Dehyd"/>
    <property type="match status" value="1"/>
</dbReference>
<name>A0A917ED93_9HYPH</name>
<sequence length="309" mass="33153">MATEPRRIAITGYGGFVGSWLSRAIEEGGRDVALPILSRGSGDLRDPQAVAAAIRAARPDVVVHLAAIAAPLQARENPREAWDVNVLGTLNLATAVRELAPQARFLYIGSSEAYGGSFATLPAPLSEDAPFDPRNTYGATKAAADLMIGEMAHNGLRALRLRPFNHTGPGQAADYVVGSFARQIALIEKGAQPPRIQVGNLEAERDFLDVRDVVRAYLAAAGDDVEADGSALNIASGCPVRIDRILGQLLDFASVPIEIEIDPARYRPNDIPIASGNPERARQRLGWKLEIDLATTLRDTLNHWRGQAG</sequence>
<dbReference type="EMBL" id="BMIQ01000014">
    <property type="protein sequence ID" value="GGE24434.1"/>
    <property type="molecule type" value="Genomic_DNA"/>
</dbReference>
<dbReference type="PROSITE" id="PS00061">
    <property type="entry name" value="ADH_SHORT"/>
    <property type="match status" value="1"/>
</dbReference>
<dbReference type="Gene3D" id="3.90.25.10">
    <property type="entry name" value="UDP-galactose 4-epimerase, domain 1"/>
    <property type="match status" value="1"/>
</dbReference>
<dbReference type="Proteomes" id="UP000644699">
    <property type="component" value="Unassembled WGS sequence"/>
</dbReference>
<dbReference type="PANTHER" id="PTHR43000">
    <property type="entry name" value="DTDP-D-GLUCOSE 4,6-DEHYDRATASE-RELATED"/>
    <property type="match status" value="1"/>
</dbReference>
<accession>A0A917ED93</accession>
<organism evidence="2 3">
    <name type="scientific">Aureimonas endophytica</name>
    <dbReference type="NCBI Taxonomy" id="2027858"/>
    <lineage>
        <taxon>Bacteria</taxon>
        <taxon>Pseudomonadati</taxon>
        <taxon>Pseudomonadota</taxon>
        <taxon>Alphaproteobacteria</taxon>
        <taxon>Hyphomicrobiales</taxon>
        <taxon>Aurantimonadaceae</taxon>
        <taxon>Aureimonas</taxon>
    </lineage>
</organism>
<feature type="domain" description="NAD(P)-binding" evidence="1">
    <location>
        <begin position="41"/>
        <end position="300"/>
    </location>
</feature>
<dbReference type="InterPro" id="IPR016040">
    <property type="entry name" value="NAD(P)-bd_dom"/>
</dbReference>
<evidence type="ECO:0000313" key="3">
    <source>
        <dbReference type="Proteomes" id="UP000644699"/>
    </source>
</evidence>
<dbReference type="Gene3D" id="3.40.50.720">
    <property type="entry name" value="NAD(P)-binding Rossmann-like Domain"/>
    <property type="match status" value="1"/>
</dbReference>
<proteinExistence type="predicted"/>